<dbReference type="Proteomes" id="UP000799537">
    <property type="component" value="Unassembled WGS sequence"/>
</dbReference>
<keyword evidence="2" id="KW-0456">Lyase</keyword>
<dbReference type="GO" id="GO:0046872">
    <property type="term" value="F:metal ion binding"/>
    <property type="evidence" value="ECO:0007669"/>
    <property type="project" value="UniProtKB-KW"/>
</dbReference>
<dbReference type="Gene3D" id="3.20.20.60">
    <property type="entry name" value="Phosphoenolpyruvate-binding domains"/>
    <property type="match status" value="1"/>
</dbReference>
<dbReference type="PANTHER" id="PTHR30502">
    <property type="entry name" value="2-KETO-3-DEOXY-L-RHAMNONATE ALDOLASE"/>
    <property type="match status" value="1"/>
</dbReference>
<reference evidence="4" key="1">
    <citation type="journal article" date="2020" name="Stud. Mycol.">
        <title>101 Dothideomycetes genomes: a test case for predicting lifestyles and emergence of pathogens.</title>
        <authorList>
            <person name="Haridas S."/>
            <person name="Albert R."/>
            <person name="Binder M."/>
            <person name="Bloem J."/>
            <person name="Labutti K."/>
            <person name="Salamov A."/>
            <person name="Andreopoulos B."/>
            <person name="Baker S."/>
            <person name="Barry K."/>
            <person name="Bills G."/>
            <person name="Bluhm B."/>
            <person name="Cannon C."/>
            <person name="Castanera R."/>
            <person name="Culley D."/>
            <person name="Daum C."/>
            <person name="Ezra D."/>
            <person name="Gonzalez J."/>
            <person name="Henrissat B."/>
            <person name="Kuo A."/>
            <person name="Liang C."/>
            <person name="Lipzen A."/>
            <person name="Lutzoni F."/>
            <person name="Magnuson J."/>
            <person name="Mondo S."/>
            <person name="Nolan M."/>
            <person name="Ohm R."/>
            <person name="Pangilinan J."/>
            <person name="Park H.-J."/>
            <person name="Ramirez L."/>
            <person name="Alfaro M."/>
            <person name="Sun H."/>
            <person name="Tritt A."/>
            <person name="Yoshinaga Y."/>
            <person name="Zwiers L.-H."/>
            <person name="Turgeon B."/>
            <person name="Goodwin S."/>
            <person name="Spatafora J."/>
            <person name="Crous P."/>
            <person name="Grigoriev I."/>
        </authorList>
    </citation>
    <scope>NUCLEOTIDE SEQUENCE</scope>
    <source>
        <strain evidence="4">ATCC 36951</strain>
    </source>
</reference>
<protein>
    <recommendedName>
        <fullName evidence="3">HpcH/HpaI aldolase/citrate lyase domain-containing protein</fullName>
    </recommendedName>
</protein>
<gene>
    <name evidence="4" type="ORF">M409DRAFT_24294</name>
</gene>
<dbReference type="PANTHER" id="PTHR30502:SF9">
    <property type="entry name" value="HPCH_HPAI ALDOLASE_CITRATE LYASE DOMAIN-CONTAINING PROTEIN"/>
    <property type="match status" value="1"/>
</dbReference>
<dbReference type="InterPro" id="IPR005000">
    <property type="entry name" value="Aldolase/citrate-lyase_domain"/>
</dbReference>
<dbReference type="AlphaFoldDB" id="A0A6A6CEB7"/>
<dbReference type="SUPFAM" id="SSF51621">
    <property type="entry name" value="Phosphoenolpyruvate/pyruvate domain"/>
    <property type="match status" value="1"/>
</dbReference>
<evidence type="ECO:0000259" key="3">
    <source>
        <dbReference type="Pfam" id="PF03328"/>
    </source>
</evidence>
<keyword evidence="5" id="KW-1185">Reference proteome</keyword>
<name>A0A6A6CEB7_ZASCE</name>
<dbReference type="InterPro" id="IPR015813">
    <property type="entry name" value="Pyrv/PenolPyrv_kinase-like_dom"/>
</dbReference>
<dbReference type="GO" id="GO:0016832">
    <property type="term" value="F:aldehyde-lyase activity"/>
    <property type="evidence" value="ECO:0007669"/>
    <property type="project" value="TreeGrafter"/>
</dbReference>
<dbReference type="RefSeq" id="XP_033666334.1">
    <property type="nucleotide sequence ID" value="XM_033807173.1"/>
</dbReference>
<evidence type="ECO:0000256" key="2">
    <source>
        <dbReference type="ARBA" id="ARBA00023239"/>
    </source>
</evidence>
<dbReference type="InterPro" id="IPR040442">
    <property type="entry name" value="Pyrv_kinase-like_dom_sf"/>
</dbReference>
<dbReference type="EMBL" id="ML993600">
    <property type="protein sequence ID" value="KAF2165445.1"/>
    <property type="molecule type" value="Genomic_DNA"/>
</dbReference>
<accession>A0A6A6CEB7</accession>
<organism evidence="4 5">
    <name type="scientific">Zasmidium cellare ATCC 36951</name>
    <dbReference type="NCBI Taxonomy" id="1080233"/>
    <lineage>
        <taxon>Eukaryota</taxon>
        <taxon>Fungi</taxon>
        <taxon>Dikarya</taxon>
        <taxon>Ascomycota</taxon>
        <taxon>Pezizomycotina</taxon>
        <taxon>Dothideomycetes</taxon>
        <taxon>Dothideomycetidae</taxon>
        <taxon>Mycosphaerellales</taxon>
        <taxon>Mycosphaerellaceae</taxon>
        <taxon>Zasmidium</taxon>
    </lineage>
</organism>
<proteinExistence type="predicted"/>
<evidence type="ECO:0000256" key="1">
    <source>
        <dbReference type="ARBA" id="ARBA00022723"/>
    </source>
</evidence>
<dbReference type="OrthoDB" id="1621678at2759"/>
<dbReference type="GO" id="GO:0005737">
    <property type="term" value="C:cytoplasm"/>
    <property type="evidence" value="ECO:0007669"/>
    <property type="project" value="TreeGrafter"/>
</dbReference>
<dbReference type="Pfam" id="PF03328">
    <property type="entry name" value="HpcH_HpaI"/>
    <property type="match status" value="1"/>
</dbReference>
<dbReference type="GeneID" id="54560445"/>
<dbReference type="InterPro" id="IPR050251">
    <property type="entry name" value="HpcH-HpaI_aldolase"/>
</dbReference>
<feature type="domain" description="HpcH/HpaI aldolase/citrate lyase" evidence="3">
    <location>
        <begin position="35"/>
        <end position="231"/>
    </location>
</feature>
<sequence>MSAVTKGVPRLALKDVLSQGRTAFATFNVFGGSRVAQVLAHTGVDAVIVDREHGHVDDSQMHDMVPTVASSGVSPIVRIAGFKGSEIKRALDTGAHGIIAPMVSTAEDARLVVRQSKFPPVGTRGQGSPFACFSYGFATPAEYVAHANEQILVMAQIETSEAVDNVYEICQVDGLDLLLIGPNDLSLAILGYAPPKGNEEIYYSSIDKVVATAKKYGKYVGMVVVDGASAKAASENFDLVVLTADGRALQAWYRKEVAIARS</sequence>
<evidence type="ECO:0000313" key="4">
    <source>
        <dbReference type="EMBL" id="KAF2165445.1"/>
    </source>
</evidence>
<evidence type="ECO:0000313" key="5">
    <source>
        <dbReference type="Proteomes" id="UP000799537"/>
    </source>
</evidence>
<keyword evidence="1" id="KW-0479">Metal-binding</keyword>